<accession>A0A076G7L1</accession>
<keyword evidence="1" id="KW-0812">Transmembrane</keyword>
<organism evidence="2 3">
    <name type="scientific">Bacillus phage Bobb</name>
    <dbReference type="NCBI Taxonomy" id="1527469"/>
    <lineage>
        <taxon>Viruses</taxon>
        <taxon>Duplodnaviria</taxon>
        <taxon>Heunggongvirae</taxon>
        <taxon>Uroviricota</taxon>
        <taxon>Caudoviricetes</taxon>
        <taxon>Herelleviridae</taxon>
        <taxon>Bastillevirinae</taxon>
        <taxon>Agatevirus</taxon>
        <taxon>Agatevirus bobb</taxon>
    </lineage>
</organism>
<dbReference type="OrthoDB" id="27062at10239"/>
<dbReference type="EMBL" id="KM051843">
    <property type="protein sequence ID" value="AII28111.1"/>
    <property type="molecule type" value="Genomic_DNA"/>
</dbReference>
<evidence type="ECO:0000256" key="1">
    <source>
        <dbReference type="SAM" id="Phobius"/>
    </source>
</evidence>
<dbReference type="RefSeq" id="YP_009056479.1">
    <property type="nucleotide sequence ID" value="NC_024792.1"/>
</dbReference>
<feature type="transmembrane region" description="Helical" evidence="1">
    <location>
        <begin position="7"/>
        <end position="33"/>
    </location>
</feature>
<dbReference type="GeneID" id="20283497"/>
<name>A0A076G7L1_9CAUD</name>
<keyword evidence="1" id="KW-1133">Transmembrane helix</keyword>
<evidence type="ECO:0000313" key="3">
    <source>
        <dbReference type="Proteomes" id="UP000028664"/>
    </source>
</evidence>
<protein>
    <submittedName>
        <fullName evidence="2">Uncharacterized protein</fullName>
    </submittedName>
</protein>
<feature type="transmembrane region" description="Helical" evidence="1">
    <location>
        <begin position="39"/>
        <end position="57"/>
    </location>
</feature>
<reference evidence="2 3" key="1">
    <citation type="submission" date="2014-06" db="EMBL/GenBank/DDBJ databases">
        <title>Bioinformatic genomic analysis of Bacillus phage Bobb.</title>
        <authorList>
            <person name="Lewis H.M.N."/>
            <person name="Temple L."/>
            <person name="Barth R.N."/>
            <person name="Bowles K.M."/>
            <person name="Churchin D.I."/>
            <person name="Scott-Croshaw C."/>
            <person name="Glasgow G.H."/>
            <person name="Gloe M.W."/>
            <person name="McGough T.M."/>
            <person name="Nutbrown S.A."/>
            <person name="Romulus S.R."/>
            <person name="Sanders K.A.M."/>
            <person name="Diachok C.R."/>
            <person name="Serigano J.P."/>
            <person name="Shin D."/>
            <person name="Suresh M.H."/>
            <person name="Conner A.R.N."/>
            <person name="Korba R.M."/>
            <person name="Livermore R.J."/>
            <person name="Rohlf M.B."/>
            <person name="Utterback S.D."/>
            <person name="Wilson V.E."/>
        </authorList>
    </citation>
    <scope>NUCLEOTIDE SEQUENCE [LARGE SCALE GENOMIC DNA]</scope>
</reference>
<keyword evidence="1" id="KW-0472">Membrane</keyword>
<evidence type="ECO:0000313" key="2">
    <source>
        <dbReference type="EMBL" id="AII28111.1"/>
    </source>
</evidence>
<keyword evidence="3" id="KW-1185">Reference proteome</keyword>
<proteinExistence type="predicted"/>
<dbReference type="KEGG" id="vg:20283497"/>
<sequence length="90" mass="10274">MLSRRQLVIKIALVVIAEAVAMAVTFGFSHYIYPIKYAMPIHILFGAALAVVIVGAYNRRLKKHKQRVEEEIKELTRVVLKQLPDDIDDK</sequence>
<dbReference type="Proteomes" id="UP000028664">
    <property type="component" value="Segment"/>
</dbReference>